<evidence type="ECO:0000259" key="1">
    <source>
        <dbReference type="Pfam" id="PF17389"/>
    </source>
</evidence>
<sequence>MGERRNEDQTVHKNPGKSNIGFQQIEMILQKGTHHYVVKIKEKNPKGYLHSQKLAPHYPEVMPFRYVEIVGQEGAFWIEEPKQAALFYYFDESASSFTCSDENLMKVWDLCKYTQKSTPFLGVYCDGNRERMPYEADAYIQMLSHFACDREYSIARYTINFLLDHASWPTEWQMHMVLMAWEYYMQTG</sequence>
<comment type="caution">
    <text evidence="2">The sequence shown here is derived from an EMBL/GenBank/DDBJ whole genome shotgun (WGS) entry which is preliminary data.</text>
</comment>
<dbReference type="Pfam" id="PF17389">
    <property type="entry name" value="Bac_rhamnosid6H"/>
    <property type="match status" value="1"/>
</dbReference>
<dbReference type="GO" id="GO:0005975">
    <property type="term" value="P:carbohydrate metabolic process"/>
    <property type="evidence" value="ECO:0007669"/>
    <property type="project" value="InterPro"/>
</dbReference>
<name>A0A0F9IN82_9ZZZZ</name>
<feature type="non-terminal residue" evidence="2">
    <location>
        <position position="188"/>
    </location>
</feature>
<evidence type="ECO:0000313" key="2">
    <source>
        <dbReference type="EMBL" id="KKM47227.1"/>
    </source>
</evidence>
<reference evidence="2" key="1">
    <citation type="journal article" date="2015" name="Nature">
        <title>Complex archaea that bridge the gap between prokaryotes and eukaryotes.</title>
        <authorList>
            <person name="Spang A."/>
            <person name="Saw J.H."/>
            <person name="Jorgensen S.L."/>
            <person name="Zaremba-Niedzwiedzka K."/>
            <person name="Martijn J."/>
            <person name="Lind A.E."/>
            <person name="van Eijk R."/>
            <person name="Schleper C."/>
            <person name="Guy L."/>
            <person name="Ettema T.J."/>
        </authorList>
    </citation>
    <scope>NUCLEOTIDE SEQUENCE</scope>
</reference>
<feature type="domain" description="Alpha-L-rhamnosidase six-hairpin glycosidase" evidence="1">
    <location>
        <begin position="93"/>
        <end position="188"/>
    </location>
</feature>
<dbReference type="Gene3D" id="1.50.10.10">
    <property type="match status" value="1"/>
</dbReference>
<protein>
    <recommendedName>
        <fullName evidence="1">Alpha-L-rhamnosidase six-hairpin glycosidase domain-containing protein</fullName>
    </recommendedName>
</protein>
<proteinExistence type="predicted"/>
<gene>
    <name evidence="2" type="ORF">LCGC14_1558870</name>
</gene>
<dbReference type="AlphaFoldDB" id="A0A0F9IN82"/>
<dbReference type="EMBL" id="LAZR01012016">
    <property type="protein sequence ID" value="KKM47227.1"/>
    <property type="molecule type" value="Genomic_DNA"/>
</dbReference>
<organism evidence="2">
    <name type="scientific">marine sediment metagenome</name>
    <dbReference type="NCBI Taxonomy" id="412755"/>
    <lineage>
        <taxon>unclassified sequences</taxon>
        <taxon>metagenomes</taxon>
        <taxon>ecological metagenomes</taxon>
    </lineage>
</organism>
<dbReference type="InterPro" id="IPR012341">
    <property type="entry name" value="6hp_glycosidase-like_sf"/>
</dbReference>
<accession>A0A0F9IN82</accession>
<dbReference type="InterPro" id="IPR035396">
    <property type="entry name" value="Bac_rhamnosid6H"/>
</dbReference>